<evidence type="ECO:0000313" key="3">
    <source>
        <dbReference type="EMBL" id="THG24236.1"/>
    </source>
</evidence>
<feature type="coiled-coil region" evidence="1">
    <location>
        <begin position="398"/>
        <end position="425"/>
    </location>
</feature>
<evidence type="ECO:0000256" key="1">
    <source>
        <dbReference type="SAM" id="Coils"/>
    </source>
</evidence>
<dbReference type="Pfam" id="PF13730">
    <property type="entry name" value="HTH_36"/>
    <property type="match status" value="1"/>
</dbReference>
<feature type="compositionally biased region" description="Polar residues" evidence="2">
    <location>
        <begin position="171"/>
        <end position="189"/>
    </location>
</feature>
<keyword evidence="1" id="KW-0175">Coiled coil</keyword>
<sequence length="442" mass="47807">MHREVVAVTAGTAEKVWRLLDKRVTPAAGAVLTYLAYRAHYEDGRCAWPSVETIAECCFISVKTVQRSIALLIELGYVRENPNQQWNQLNPETGEWKRKGYRTVVYDVLTERMTTVRTPREERARDRAAMSEVAAGPEGAGVVGQNVAPDGSLEIQGNHDADRMSPLMDGSGQNVRESGQNVALLTSDKQLPPTPTGCPPASGESPEQEDGRSGEDTGGEPGVAPAADAGGDARRVCAHLADARRASELTCPDATGRDLAAVARLLERVRSAGVADPVARVCAAVDWAMGVAGGGYWRRRLRSGRRLADEFDELVDDMTLAQNRSATQPSQAAVPCTSGHREDCEHVRGIGEADEFRERYPVFSARHAHDRRLAELAGHGLSQAELRMVLRGLLREDAQAQRVQAEQAARDKARVQQELAEARARNGGSMFTARTAGRGGAA</sequence>
<evidence type="ECO:0000313" key="4">
    <source>
        <dbReference type="Proteomes" id="UP000306798"/>
    </source>
</evidence>
<comment type="caution">
    <text evidence="3">The sequence shown here is derived from an EMBL/GenBank/DDBJ whole genome shotgun (WGS) entry which is preliminary data.</text>
</comment>
<protein>
    <submittedName>
        <fullName evidence="3">Helix-turn-helix domain-containing protein</fullName>
    </submittedName>
</protein>
<dbReference type="InterPro" id="IPR036388">
    <property type="entry name" value="WH-like_DNA-bd_sf"/>
</dbReference>
<dbReference type="Gene3D" id="1.10.10.10">
    <property type="entry name" value="Winged helix-like DNA-binding domain superfamily/Winged helix DNA-binding domain"/>
    <property type="match status" value="1"/>
</dbReference>
<name>A0A4S4F6D0_9BIFI</name>
<dbReference type="AlphaFoldDB" id="A0A4S4F6D0"/>
<reference evidence="3 4" key="1">
    <citation type="submission" date="2019-04" db="EMBL/GenBank/DDBJ databases">
        <title>Microbes associate with the intestines of laboratory mice.</title>
        <authorList>
            <person name="Navarre W."/>
            <person name="Wong E."/>
            <person name="Huang K.C."/>
            <person name="Tropini C."/>
            <person name="Ng K."/>
            <person name="Yu B."/>
        </authorList>
    </citation>
    <scope>NUCLEOTIDE SEQUENCE [LARGE SCALE GENOMIC DNA]</scope>
    <source>
        <strain evidence="3 4">NM87_A27A</strain>
    </source>
</reference>
<proteinExistence type="predicted"/>
<dbReference type="EMBL" id="SSTF01000032">
    <property type="protein sequence ID" value="THG24236.1"/>
    <property type="molecule type" value="Genomic_DNA"/>
</dbReference>
<organism evidence="3 4">
    <name type="scientific">Bifidobacterium pseudolongum</name>
    <dbReference type="NCBI Taxonomy" id="1694"/>
    <lineage>
        <taxon>Bacteria</taxon>
        <taxon>Bacillati</taxon>
        <taxon>Actinomycetota</taxon>
        <taxon>Actinomycetes</taxon>
        <taxon>Bifidobacteriales</taxon>
        <taxon>Bifidobacteriaceae</taxon>
        <taxon>Bifidobacterium</taxon>
    </lineage>
</organism>
<accession>A0A4S4F6D0</accession>
<evidence type="ECO:0000256" key="2">
    <source>
        <dbReference type="SAM" id="MobiDB-lite"/>
    </source>
</evidence>
<feature type="region of interest" description="Disordered" evidence="2">
    <location>
        <begin position="132"/>
        <end position="230"/>
    </location>
</feature>
<gene>
    <name evidence="3" type="ORF">E5991_08740</name>
</gene>
<dbReference type="Proteomes" id="UP000306798">
    <property type="component" value="Unassembled WGS sequence"/>
</dbReference>